<dbReference type="InterPro" id="IPR041694">
    <property type="entry name" value="ADH_N_2"/>
</dbReference>
<evidence type="ECO:0000313" key="4">
    <source>
        <dbReference type="Proteomes" id="UP000327157"/>
    </source>
</evidence>
<dbReference type="InterPro" id="IPR020843">
    <property type="entry name" value="ER"/>
</dbReference>
<keyword evidence="1" id="KW-0560">Oxidoreductase</keyword>
<evidence type="ECO:0000313" key="3">
    <source>
        <dbReference type="EMBL" id="KAB2613610.1"/>
    </source>
</evidence>
<proteinExistence type="predicted"/>
<dbReference type="EMBL" id="SMOL01000458">
    <property type="protein sequence ID" value="KAB2613610.1"/>
    <property type="molecule type" value="Genomic_DNA"/>
</dbReference>
<name>A0A5N5GK11_9ROSA</name>
<reference evidence="3 4" key="3">
    <citation type="submission" date="2019-11" db="EMBL/GenBank/DDBJ databases">
        <title>A de novo genome assembly of a pear dwarfing rootstock.</title>
        <authorList>
            <person name="Wang F."/>
            <person name="Wang J."/>
            <person name="Li S."/>
            <person name="Zhang Y."/>
            <person name="Fang M."/>
            <person name="Ma L."/>
            <person name="Zhao Y."/>
            <person name="Jiang S."/>
        </authorList>
    </citation>
    <scope>NUCLEOTIDE SEQUENCE [LARGE SCALE GENOMIC DNA]</scope>
    <source>
        <strain evidence="3">S2</strain>
        <tissue evidence="3">Leaf</tissue>
    </source>
</reference>
<dbReference type="InterPro" id="IPR036291">
    <property type="entry name" value="NAD(P)-bd_dom_sf"/>
</dbReference>
<dbReference type="Gene3D" id="3.90.180.10">
    <property type="entry name" value="Medium-chain alcohol dehydrogenases, catalytic domain"/>
    <property type="match status" value="2"/>
</dbReference>
<dbReference type="Pfam" id="PF00107">
    <property type="entry name" value="ADH_zinc_N"/>
    <property type="match status" value="2"/>
</dbReference>
<dbReference type="InterPro" id="IPR045010">
    <property type="entry name" value="MDR_fam"/>
</dbReference>
<dbReference type="FunFam" id="3.40.50.720:FF:000121">
    <property type="entry name" value="Prostaglandin reductase 2"/>
    <property type="match status" value="1"/>
</dbReference>
<dbReference type="Pfam" id="PF16884">
    <property type="entry name" value="ADH_N_2"/>
    <property type="match status" value="2"/>
</dbReference>
<reference evidence="3 4" key="1">
    <citation type="submission" date="2019-09" db="EMBL/GenBank/DDBJ databases">
        <authorList>
            <person name="Ou C."/>
        </authorList>
    </citation>
    <scope>NUCLEOTIDE SEQUENCE [LARGE SCALE GENOMIC DNA]</scope>
    <source>
        <strain evidence="3">S2</strain>
        <tissue evidence="3">Leaf</tissue>
    </source>
</reference>
<dbReference type="SUPFAM" id="SSF51735">
    <property type="entry name" value="NAD(P)-binding Rossmann-fold domains"/>
    <property type="match status" value="2"/>
</dbReference>
<dbReference type="OrthoDB" id="809632at2759"/>
<comment type="caution">
    <text evidence="3">The sequence shown here is derived from an EMBL/GenBank/DDBJ whole genome shotgun (WGS) entry which is preliminary data.</text>
</comment>
<protein>
    <submittedName>
        <fullName evidence="3">2-alkenal reductase (NADP(+)-dependent)-like</fullName>
    </submittedName>
</protein>
<dbReference type="GO" id="GO:0032440">
    <property type="term" value="F:2-alkenal reductase [NAD(P)H] activity"/>
    <property type="evidence" value="ECO:0007669"/>
    <property type="project" value="TreeGrafter"/>
</dbReference>
<dbReference type="AlphaFoldDB" id="A0A5N5GK11"/>
<dbReference type="InterPro" id="IPR013149">
    <property type="entry name" value="ADH-like_C"/>
</dbReference>
<accession>A0A5N5GK11</accession>
<dbReference type="Gene3D" id="3.40.50.720">
    <property type="entry name" value="NAD(P)-binding Rossmann-like Domain"/>
    <property type="match status" value="2"/>
</dbReference>
<dbReference type="Proteomes" id="UP000327157">
    <property type="component" value="Chromosome 9"/>
</dbReference>
<evidence type="ECO:0000259" key="2">
    <source>
        <dbReference type="SMART" id="SM00829"/>
    </source>
</evidence>
<reference evidence="4" key="2">
    <citation type="submission" date="2019-10" db="EMBL/GenBank/DDBJ databases">
        <title>A de novo genome assembly of a pear dwarfing rootstock.</title>
        <authorList>
            <person name="Wang F."/>
            <person name="Wang J."/>
            <person name="Li S."/>
            <person name="Zhang Y."/>
            <person name="Fang M."/>
            <person name="Ma L."/>
            <person name="Zhao Y."/>
            <person name="Jiang S."/>
        </authorList>
    </citation>
    <scope>NUCLEOTIDE SEQUENCE [LARGE SCALE GENOMIC DNA]</scope>
</reference>
<organism evidence="3 4">
    <name type="scientific">Pyrus ussuriensis x Pyrus communis</name>
    <dbReference type="NCBI Taxonomy" id="2448454"/>
    <lineage>
        <taxon>Eukaryota</taxon>
        <taxon>Viridiplantae</taxon>
        <taxon>Streptophyta</taxon>
        <taxon>Embryophyta</taxon>
        <taxon>Tracheophyta</taxon>
        <taxon>Spermatophyta</taxon>
        <taxon>Magnoliopsida</taxon>
        <taxon>eudicotyledons</taxon>
        <taxon>Gunneridae</taxon>
        <taxon>Pentapetalae</taxon>
        <taxon>rosids</taxon>
        <taxon>fabids</taxon>
        <taxon>Rosales</taxon>
        <taxon>Rosaceae</taxon>
        <taxon>Amygdaloideae</taxon>
        <taxon>Maleae</taxon>
        <taxon>Pyrus</taxon>
    </lineage>
</organism>
<dbReference type="SMART" id="SM00829">
    <property type="entry name" value="PKS_ER"/>
    <property type="match status" value="1"/>
</dbReference>
<dbReference type="PANTHER" id="PTHR43205">
    <property type="entry name" value="PROSTAGLANDIN REDUCTASE"/>
    <property type="match status" value="1"/>
</dbReference>
<gene>
    <name evidence="3" type="ORF">D8674_035926</name>
</gene>
<dbReference type="PANTHER" id="PTHR43205:SF80">
    <property type="entry name" value="2-ALKENAL REDUCTASE (NADP(+)-DEPENDENT)-LIKE"/>
    <property type="match status" value="1"/>
</dbReference>
<keyword evidence="4" id="KW-1185">Reference proteome</keyword>
<sequence>MEEVESREWYLAAYAAEGVPTSDHLKLRTVTLSLSPDSIPEQHVILEILFISVEPYLRSRITGREDGLYSPQFNLDEVITGFGVGRVIRSKDSNYVEGDIVVSAFTSFAEYCVVPSQFVARRIDPNNGIPLPEYISSIGVPGFAAWVGIELLADPKPGSNVFISAAAGAVGMCAGQLAKLRGCRVIGSTGSDEKVRLIKEEFGYDDAFNYHTETNFDAALSISLMESMSTYLDNVGGEMLEAALNHVNKHAKVPLCGMISGYNKMAEVESREWYLAAYAAEGVPTSDHLKLRTVTLSLSPDSIPEQHVILETLFISIEPYLRSSITGREDGLCIPQFNLDQVITAFGVGRVIRSKDGNYAEGDIVVSAFTSVAEYCAVPSQLIARKIDTNSGIPLPEYICLLGVPGFAAWVGIELLANPKSGSNVFISAAAGAVGMYAGQLAKLRGCRVIGSTGSDEKVRLIKEEFGYDDAFNYHTETDFDAALSKYFPNGIDVYLDNVGGEMLEAALNHVNKHAKIPLCGMISGYNKVWTEREGVRNLLNLIGKEVNMQGFLVGSYLHRYGDFATEMESHLKQGKIGYSKLKIFHGIETLLESLGSLFTSSNVGKVVIQSK</sequence>
<feature type="domain" description="Enoyl reductase (ER)" evidence="2">
    <location>
        <begin position="285"/>
        <end position="609"/>
    </location>
</feature>
<dbReference type="InterPro" id="IPR011032">
    <property type="entry name" value="GroES-like_sf"/>
</dbReference>
<dbReference type="SUPFAM" id="SSF50129">
    <property type="entry name" value="GroES-like"/>
    <property type="match status" value="2"/>
</dbReference>
<evidence type="ECO:0000256" key="1">
    <source>
        <dbReference type="ARBA" id="ARBA00023002"/>
    </source>
</evidence>